<reference evidence="3" key="1">
    <citation type="journal article" date="2019" name="BMC Genomics">
        <title>A new reference genome for Sorghum bicolor reveals high levels of sequence similarity between sweet and grain genotypes: implications for the genetics of sugar metabolism.</title>
        <authorList>
            <person name="Cooper E.A."/>
            <person name="Brenton Z.W."/>
            <person name="Flinn B.S."/>
            <person name="Jenkins J."/>
            <person name="Shu S."/>
            <person name="Flowers D."/>
            <person name="Luo F."/>
            <person name="Wang Y."/>
            <person name="Xia P."/>
            <person name="Barry K."/>
            <person name="Daum C."/>
            <person name="Lipzen A."/>
            <person name="Yoshinaga Y."/>
            <person name="Schmutz J."/>
            <person name="Saski C."/>
            <person name="Vermerris W."/>
            <person name="Kresovich S."/>
        </authorList>
    </citation>
    <scope>NUCLEOTIDE SEQUENCE</scope>
</reference>
<proteinExistence type="predicted"/>
<feature type="compositionally biased region" description="Basic and acidic residues" evidence="1">
    <location>
        <begin position="1"/>
        <end position="10"/>
    </location>
</feature>
<dbReference type="Pfam" id="PF12353">
    <property type="entry name" value="eIF3g"/>
    <property type="match status" value="1"/>
</dbReference>
<feature type="domain" description="Eukaryotic translation initiation factor 3 subunit G N-terminal" evidence="2">
    <location>
        <begin position="102"/>
        <end position="142"/>
    </location>
</feature>
<evidence type="ECO:0000313" key="4">
    <source>
        <dbReference type="Proteomes" id="UP000807115"/>
    </source>
</evidence>
<protein>
    <recommendedName>
        <fullName evidence="2">Eukaryotic translation initiation factor 3 subunit G N-terminal domain-containing protein</fullName>
    </recommendedName>
</protein>
<dbReference type="InterPro" id="IPR024675">
    <property type="entry name" value="eIF3g_N"/>
</dbReference>
<feature type="compositionally biased region" description="Low complexity" evidence="1">
    <location>
        <begin position="58"/>
        <end position="77"/>
    </location>
</feature>
<accession>A0A921QQB5</accession>
<evidence type="ECO:0000256" key="1">
    <source>
        <dbReference type="SAM" id="MobiDB-lite"/>
    </source>
</evidence>
<name>A0A921QQB5_SORBI</name>
<dbReference type="EMBL" id="CM027685">
    <property type="protein sequence ID" value="KAG0524947.1"/>
    <property type="molecule type" value="Genomic_DNA"/>
</dbReference>
<evidence type="ECO:0000259" key="2">
    <source>
        <dbReference type="Pfam" id="PF12353"/>
    </source>
</evidence>
<gene>
    <name evidence="3" type="ORF">BDA96_06G012900</name>
</gene>
<dbReference type="Proteomes" id="UP000807115">
    <property type="component" value="Chromosome 6"/>
</dbReference>
<organism evidence="3 4">
    <name type="scientific">Sorghum bicolor</name>
    <name type="common">Sorghum</name>
    <name type="synonym">Sorghum vulgare</name>
    <dbReference type="NCBI Taxonomy" id="4558"/>
    <lineage>
        <taxon>Eukaryota</taxon>
        <taxon>Viridiplantae</taxon>
        <taxon>Streptophyta</taxon>
        <taxon>Embryophyta</taxon>
        <taxon>Tracheophyta</taxon>
        <taxon>Spermatophyta</taxon>
        <taxon>Magnoliopsida</taxon>
        <taxon>Liliopsida</taxon>
        <taxon>Poales</taxon>
        <taxon>Poaceae</taxon>
        <taxon>PACMAD clade</taxon>
        <taxon>Panicoideae</taxon>
        <taxon>Andropogonodae</taxon>
        <taxon>Andropogoneae</taxon>
        <taxon>Sorghinae</taxon>
        <taxon>Sorghum</taxon>
    </lineage>
</organism>
<comment type="caution">
    <text evidence="3">The sequence shown here is derived from an EMBL/GenBank/DDBJ whole genome shotgun (WGS) entry which is preliminary data.</text>
</comment>
<feature type="non-terminal residue" evidence="3">
    <location>
        <position position="1"/>
    </location>
</feature>
<feature type="region of interest" description="Disordered" evidence="1">
    <location>
        <begin position="1"/>
        <end position="123"/>
    </location>
</feature>
<reference evidence="3" key="2">
    <citation type="submission" date="2020-10" db="EMBL/GenBank/DDBJ databases">
        <authorList>
            <person name="Cooper E.A."/>
            <person name="Brenton Z.W."/>
            <person name="Flinn B.S."/>
            <person name="Jenkins J."/>
            <person name="Shu S."/>
            <person name="Flowers D."/>
            <person name="Luo F."/>
            <person name="Wang Y."/>
            <person name="Xia P."/>
            <person name="Barry K."/>
            <person name="Daum C."/>
            <person name="Lipzen A."/>
            <person name="Yoshinaga Y."/>
            <person name="Schmutz J."/>
            <person name="Saski C."/>
            <person name="Vermerris W."/>
            <person name="Kresovich S."/>
        </authorList>
    </citation>
    <scope>NUCLEOTIDE SEQUENCE</scope>
</reference>
<sequence>GRGAPFDHRRGQGSMFNNQGGHGRDEGHGRAGRGGPSPLDAEAGCGGRGRGRGVPKPASSDAAATVVGVAGGSSSDPGQGGGRRPLGGGRDDLEIDSSTIKEGSRNTLEEEQGKQKRKRKDQSVKLECTICTEKHYTNQCPQLRGPKPTVAYYGAADEGNGFF</sequence>
<feature type="compositionally biased region" description="Gly residues" evidence="1">
    <location>
        <begin position="78"/>
        <end position="88"/>
    </location>
</feature>
<feature type="compositionally biased region" description="Basic and acidic residues" evidence="1">
    <location>
        <begin position="102"/>
        <end position="114"/>
    </location>
</feature>
<evidence type="ECO:0000313" key="3">
    <source>
        <dbReference type="EMBL" id="KAG0524947.1"/>
    </source>
</evidence>
<dbReference type="AlphaFoldDB" id="A0A921QQB5"/>